<dbReference type="InterPro" id="IPR041682">
    <property type="entry name" value="AAA_14"/>
</dbReference>
<dbReference type="Pfam" id="PF13635">
    <property type="entry name" value="DUF4143"/>
    <property type="match status" value="1"/>
</dbReference>
<dbReference type="InterPro" id="IPR025420">
    <property type="entry name" value="DUF4143"/>
</dbReference>
<dbReference type="SUPFAM" id="SSF52540">
    <property type="entry name" value="P-loop containing nucleoside triphosphate hydrolases"/>
    <property type="match status" value="1"/>
</dbReference>
<dbReference type="Pfam" id="PF13173">
    <property type="entry name" value="AAA_14"/>
    <property type="match status" value="1"/>
</dbReference>
<gene>
    <name evidence="2" type="ORF">OMM_05297</name>
</gene>
<dbReference type="CDD" id="cd00009">
    <property type="entry name" value="AAA"/>
    <property type="match status" value="1"/>
</dbReference>
<evidence type="ECO:0000313" key="2">
    <source>
        <dbReference type="EMBL" id="ETR67145.1"/>
    </source>
</evidence>
<dbReference type="PANTHER" id="PTHR33295:SF8">
    <property type="entry name" value="AAA+ ATPASE DOMAIN-CONTAINING PROTEIN"/>
    <property type="match status" value="1"/>
</dbReference>
<accession>A0A1V1NX74</accession>
<dbReference type="EMBL" id="ATBP01001538">
    <property type="protein sequence ID" value="ETR67145.1"/>
    <property type="molecule type" value="Genomic_DNA"/>
</dbReference>
<evidence type="ECO:0000259" key="1">
    <source>
        <dbReference type="SMART" id="SM00382"/>
    </source>
</evidence>
<protein>
    <submittedName>
        <fullName evidence="2">ATPase</fullName>
    </submittedName>
</protein>
<organism evidence="2 3">
    <name type="scientific">Candidatus Magnetoglobus multicellularis str. Araruama</name>
    <dbReference type="NCBI Taxonomy" id="890399"/>
    <lineage>
        <taxon>Bacteria</taxon>
        <taxon>Pseudomonadati</taxon>
        <taxon>Thermodesulfobacteriota</taxon>
        <taxon>Desulfobacteria</taxon>
        <taxon>Desulfobacterales</taxon>
        <taxon>Desulfobacteraceae</taxon>
        <taxon>Candidatus Magnetoglobus</taxon>
    </lineage>
</organism>
<feature type="domain" description="AAA+ ATPase" evidence="1">
    <location>
        <begin position="36"/>
        <end position="166"/>
    </location>
</feature>
<dbReference type="Gene3D" id="3.40.50.300">
    <property type="entry name" value="P-loop containing nucleotide triphosphate hydrolases"/>
    <property type="match status" value="1"/>
</dbReference>
<dbReference type="AlphaFoldDB" id="A0A1V1NX74"/>
<proteinExistence type="predicted"/>
<dbReference type="SMART" id="SM00382">
    <property type="entry name" value="AAA"/>
    <property type="match status" value="1"/>
</dbReference>
<dbReference type="PANTHER" id="PTHR33295">
    <property type="entry name" value="ATPASE"/>
    <property type="match status" value="1"/>
</dbReference>
<sequence length="428" mass="51083">MTIFDFNPWWKTLSVPKHYRGKTRAILKTLISYLDYRQIILLFGLRRAGKTTLMYQLIDYLMKKNHAFQIMYFSFDEQQYEPEELLNFYQTEILKNDLQTDKSIFVFFDEIQKLRNWANKIKLIYDRYPNIKIIVSGSSNLLLQSSIKESLAGRFFEFSIEPLNFDEYIRFKDISIDKEREALYEKEIKIQIQSYLKTGGFIEAITFDEIVMKKYFKESLLERVIYKDIPETFKINSPHLLFRLLSIITSNPGIYLDYKLIGNDLKIDQRTISNYFKYLENSLLLKKLYNYSKNHLTSEKKLKRMYVNNTAFIYALSSDNTSLDVILENYFVCMFTSSFFYRSPQKKEVDIILNKELPVPVEIKFRNKIRHQDLKNTIAFMKKFKVNKGVVISKDHDEVLNIDDRTLYILPYWKYWSILSITANSGDT</sequence>
<evidence type="ECO:0000313" key="3">
    <source>
        <dbReference type="Proteomes" id="UP000189670"/>
    </source>
</evidence>
<dbReference type="InterPro" id="IPR003593">
    <property type="entry name" value="AAA+_ATPase"/>
</dbReference>
<reference evidence="3" key="1">
    <citation type="submission" date="2012-11" db="EMBL/GenBank/DDBJ databases">
        <authorList>
            <person name="Lucero-Rivera Y.E."/>
            <person name="Tovar-Ramirez D."/>
        </authorList>
    </citation>
    <scope>NUCLEOTIDE SEQUENCE [LARGE SCALE GENOMIC DNA]</scope>
    <source>
        <strain evidence="3">Araruama</strain>
    </source>
</reference>
<comment type="caution">
    <text evidence="2">The sequence shown here is derived from an EMBL/GenBank/DDBJ whole genome shotgun (WGS) entry which is preliminary data.</text>
</comment>
<dbReference type="InterPro" id="IPR027417">
    <property type="entry name" value="P-loop_NTPase"/>
</dbReference>
<name>A0A1V1NX74_9BACT</name>
<dbReference type="Proteomes" id="UP000189670">
    <property type="component" value="Unassembled WGS sequence"/>
</dbReference>